<dbReference type="AlphaFoldDB" id="A0A5E4QWY7"/>
<name>A0A5E4QWY7_9NEOP</name>
<reference evidence="1 2" key="1">
    <citation type="submission" date="2017-07" db="EMBL/GenBank/DDBJ databases">
        <authorList>
            <person name="Talla V."/>
            <person name="Backstrom N."/>
        </authorList>
    </citation>
    <scope>NUCLEOTIDE SEQUENCE [LARGE SCALE GENOMIC DNA]</scope>
</reference>
<sequence>MRHYNPKDDVVFNTNSAAALKYERQVLGDSQCPLLDGAVYTKWGAISAGHVLSGIAAGAQFQRIPITELAKGSLVNFPNVQTTVSSIFASTLSGDLAEAVLIQGTETGSSTISVGLAGNWNTTQAPRFYMLNNRV</sequence>
<keyword evidence="2" id="KW-1185">Reference proteome</keyword>
<protein>
    <submittedName>
        <fullName evidence="1">Uncharacterized protein</fullName>
    </submittedName>
</protein>
<feature type="non-terminal residue" evidence="1">
    <location>
        <position position="135"/>
    </location>
</feature>
<evidence type="ECO:0000313" key="1">
    <source>
        <dbReference type="EMBL" id="VVD02253.1"/>
    </source>
</evidence>
<dbReference type="EMBL" id="FZQP02005911">
    <property type="protein sequence ID" value="VVD02253.1"/>
    <property type="molecule type" value="Genomic_DNA"/>
</dbReference>
<dbReference type="Proteomes" id="UP000324832">
    <property type="component" value="Unassembled WGS sequence"/>
</dbReference>
<organism evidence="1 2">
    <name type="scientific">Leptidea sinapis</name>
    <dbReference type="NCBI Taxonomy" id="189913"/>
    <lineage>
        <taxon>Eukaryota</taxon>
        <taxon>Metazoa</taxon>
        <taxon>Ecdysozoa</taxon>
        <taxon>Arthropoda</taxon>
        <taxon>Hexapoda</taxon>
        <taxon>Insecta</taxon>
        <taxon>Pterygota</taxon>
        <taxon>Neoptera</taxon>
        <taxon>Endopterygota</taxon>
        <taxon>Lepidoptera</taxon>
        <taxon>Glossata</taxon>
        <taxon>Ditrysia</taxon>
        <taxon>Papilionoidea</taxon>
        <taxon>Pieridae</taxon>
        <taxon>Dismorphiinae</taxon>
        <taxon>Leptidea</taxon>
    </lineage>
</organism>
<accession>A0A5E4QWY7</accession>
<proteinExistence type="predicted"/>
<evidence type="ECO:0000313" key="2">
    <source>
        <dbReference type="Proteomes" id="UP000324832"/>
    </source>
</evidence>
<gene>
    <name evidence="1" type="ORF">LSINAPIS_LOCUS12511</name>
</gene>